<name>A0ABU0ZDL0_9ACTN</name>
<feature type="signal peptide" evidence="1">
    <location>
        <begin position="1"/>
        <end position="20"/>
    </location>
</feature>
<keyword evidence="3" id="KW-1185">Reference proteome</keyword>
<evidence type="ECO:0000313" key="2">
    <source>
        <dbReference type="EMBL" id="MDQ7904442.1"/>
    </source>
</evidence>
<sequence length="211" mass="22705">MKRRTMLAYAAGMTATAAVALPGRAAAAATDPADRRVLLVGANPGVSLVRGEELSAFASVWIVRWSERGSGRAVVVWHDGRVQVLATDRELGYWLSQYFTRNFPEVAGVPWPEPEVRRADVEVTLDLATGLDARARDVRVRMGGVLHRRTFSTDDFDLAGTAHSLSLVLAPMRTAAITVGGRALPGEVQLGGTPERPGSSAFLAEAEVWRV</sequence>
<accession>A0ABU0ZDL0</accession>
<dbReference type="EMBL" id="JAVHUY010000006">
    <property type="protein sequence ID" value="MDQ7904442.1"/>
    <property type="molecule type" value="Genomic_DNA"/>
</dbReference>
<comment type="caution">
    <text evidence="2">The sequence shown here is derived from an EMBL/GenBank/DDBJ whole genome shotgun (WGS) entry which is preliminary data.</text>
</comment>
<protein>
    <recommendedName>
        <fullName evidence="4">Tat pathway signal sequence domain protein</fullName>
    </recommendedName>
</protein>
<keyword evidence="1" id="KW-0732">Signal</keyword>
<evidence type="ECO:0000256" key="1">
    <source>
        <dbReference type="SAM" id="SignalP"/>
    </source>
</evidence>
<reference evidence="2 3" key="1">
    <citation type="submission" date="2023-08" db="EMBL/GenBank/DDBJ databases">
        <title>Phytohabitans sansha sp. nov., isolated from marine sediment.</title>
        <authorList>
            <person name="Zhao Y."/>
            <person name="Yi K."/>
        </authorList>
    </citation>
    <scope>NUCLEOTIDE SEQUENCE [LARGE SCALE GENOMIC DNA]</scope>
    <source>
        <strain evidence="2 3">ZYX-F-186</strain>
    </source>
</reference>
<feature type="chain" id="PRO_5046510235" description="Tat pathway signal sequence domain protein" evidence="1">
    <location>
        <begin position="21"/>
        <end position="211"/>
    </location>
</feature>
<dbReference type="RefSeq" id="WP_308711717.1">
    <property type="nucleotide sequence ID" value="NZ_JAVHUY010000006.1"/>
</dbReference>
<evidence type="ECO:0000313" key="3">
    <source>
        <dbReference type="Proteomes" id="UP001230908"/>
    </source>
</evidence>
<organism evidence="2 3">
    <name type="scientific">Phytohabitans maris</name>
    <dbReference type="NCBI Taxonomy" id="3071409"/>
    <lineage>
        <taxon>Bacteria</taxon>
        <taxon>Bacillati</taxon>
        <taxon>Actinomycetota</taxon>
        <taxon>Actinomycetes</taxon>
        <taxon>Micromonosporales</taxon>
        <taxon>Micromonosporaceae</taxon>
    </lineage>
</organism>
<dbReference type="Proteomes" id="UP001230908">
    <property type="component" value="Unassembled WGS sequence"/>
</dbReference>
<gene>
    <name evidence="2" type="ORF">RB614_07880</name>
</gene>
<evidence type="ECO:0008006" key="4">
    <source>
        <dbReference type="Google" id="ProtNLM"/>
    </source>
</evidence>
<proteinExistence type="predicted"/>